<evidence type="ECO:0008006" key="4">
    <source>
        <dbReference type="Google" id="ProtNLM"/>
    </source>
</evidence>
<dbReference type="PROSITE" id="PS51257">
    <property type="entry name" value="PROKAR_LIPOPROTEIN"/>
    <property type="match status" value="1"/>
</dbReference>
<dbReference type="InterPro" id="IPR021851">
    <property type="entry name" value="DUF3455"/>
</dbReference>
<keyword evidence="3" id="KW-1185">Reference proteome</keyword>
<dbReference type="RefSeq" id="WP_246190409.1">
    <property type="nucleotide sequence ID" value="NZ_CABPSQ010000014.1"/>
</dbReference>
<sequence>MNRVVLLSLAVPAFLSACAGNMSMPGPTAPVADAVKVPDGHRIAWQTVGKGEILYECREKKDAMGQFEWAFVGPDAVLSDRSGNAIGKYYGPPATWESSDGSKVTATQVAVSPAGTGNIPLQLVKANPATGSGAMQGVTYIQRLATQGGTAPSSQCSMATKGAKQTVKYQADYIFWKAS</sequence>
<keyword evidence="1" id="KW-0732">Signal</keyword>
<proteinExistence type="predicted"/>
<evidence type="ECO:0000313" key="3">
    <source>
        <dbReference type="Proteomes" id="UP000414136"/>
    </source>
</evidence>
<evidence type="ECO:0000313" key="2">
    <source>
        <dbReference type="EMBL" id="VVE74526.1"/>
    </source>
</evidence>
<name>A0A5E5AN94_9BURK</name>
<dbReference type="Proteomes" id="UP000414136">
    <property type="component" value="Unassembled WGS sequence"/>
</dbReference>
<reference evidence="2 3" key="1">
    <citation type="submission" date="2019-08" db="EMBL/GenBank/DDBJ databases">
        <authorList>
            <person name="Peeters C."/>
        </authorList>
    </citation>
    <scope>NUCLEOTIDE SEQUENCE [LARGE SCALE GENOMIC DNA]</scope>
    <source>
        <strain evidence="2 3">LMG 31118</strain>
    </source>
</reference>
<accession>A0A5E5AN94</accession>
<evidence type="ECO:0000256" key="1">
    <source>
        <dbReference type="SAM" id="SignalP"/>
    </source>
</evidence>
<protein>
    <recommendedName>
        <fullName evidence="4">DUF3455 domain-containing protein</fullName>
    </recommendedName>
</protein>
<dbReference type="AlphaFoldDB" id="A0A5E5AN94"/>
<dbReference type="PANTHER" id="PTHR35567:SF1">
    <property type="entry name" value="CONSERVED FUNGAL PROTEIN (AFU_ORTHOLOGUE AFUA_1G14230)"/>
    <property type="match status" value="1"/>
</dbReference>
<dbReference type="Pfam" id="PF11937">
    <property type="entry name" value="DUF3455"/>
    <property type="match status" value="1"/>
</dbReference>
<dbReference type="EMBL" id="CABPSQ010000014">
    <property type="protein sequence ID" value="VVE74526.1"/>
    <property type="molecule type" value="Genomic_DNA"/>
</dbReference>
<gene>
    <name evidence="2" type="ORF">PCA31118_04775</name>
</gene>
<dbReference type="PANTHER" id="PTHR35567">
    <property type="entry name" value="MALATE DEHYDROGENASE (AFU_ORTHOLOGUE AFUA_2G13800)"/>
    <property type="match status" value="1"/>
</dbReference>
<feature type="signal peptide" evidence="1">
    <location>
        <begin position="1"/>
        <end position="19"/>
    </location>
</feature>
<organism evidence="2 3">
    <name type="scientific">Pandoraea captiosa</name>
    <dbReference type="NCBI Taxonomy" id="2508302"/>
    <lineage>
        <taxon>Bacteria</taxon>
        <taxon>Pseudomonadati</taxon>
        <taxon>Pseudomonadota</taxon>
        <taxon>Betaproteobacteria</taxon>
        <taxon>Burkholderiales</taxon>
        <taxon>Burkholderiaceae</taxon>
        <taxon>Pandoraea</taxon>
    </lineage>
</organism>
<feature type="chain" id="PRO_5022721850" description="DUF3455 domain-containing protein" evidence="1">
    <location>
        <begin position="20"/>
        <end position="179"/>
    </location>
</feature>